<dbReference type="AlphaFoldDB" id="A0A953HKD1"/>
<organism evidence="1 2">
    <name type="scientific">Membranihabitans marinus</name>
    <dbReference type="NCBI Taxonomy" id="1227546"/>
    <lineage>
        <taxon>Bacteria</taxon>
        <taxon>Pseudomonadati</taxon>
        <taxon>Bacteroidota</taxon>
        <taxon>Saprospiria</taxon>
        <taxon>Saprospirales</taxon>
        <taxon>Saprospiraceae</taxon>
        <taxon>Membranihabitans</taxon>
    </lineage>
</organism>
<proteinExistence type="predicted"/>
<reference evidence="1" key="1">
    <citation type="submission" date="2021-06" db="EMBL/GenBank/DDBJ databases">
        <title>44 bacteria genomes isolated from Dapeng, Shenzhen.</title>
        <authorList>
            <person name="Zheng W."/>
            <person name="Yu S."/>
            <person name="Huang Y."/>
        </authorList>
    </citation>
    <scope>NUCLEOTIDE SEQUENCE</scope>
    <source>
        <strain evidence="1">DP5N28-2</strain>
    </source>
</reference>
<name>A0A953HKD1_9BACT</name>
<sequence length="270" mass="30579">MDLKYHIHCVRITALLVFAHGILWGQNNVPRNYTMQDVLAHNDYQKSPPFTTAYKYGVGIFEADLILHDGRVKVAHDSSEFHHNWDLEEIYLKPLKRYVIRRGSPYPDPKLKLALMLDIKSHPETIMTWIRALIGAYPELFGSSDHPVRVPIIISGIRPPINTWADLPASIFIDGRLTDSIPISLRSRVYMVSSSFSSVVPGSWNRGQPLSSSQIAAVRAAVDQVHQQGLKIRFWGVPDQPYFWKLQGDLGVDIIGSDHLAELARYISDN</sequence>
<dbReference type="GO" id="GO:0006629">
    <property type="term" value="P:lipid metabolic process"/>
    <property type="evidence" value="ECO:0007669"/>
    <property type="project" value="InterPro"/>
</dbReference>
<dbReference type="GO" id="GO:0008081">
    <property type="term" value="F:phosphoric diester hydrolase activity"/>
    <property type="evidence" value="ECO:0007669"/>
    <property type="project" value="InterPro"/>
</dbReference>
<keyword evidence="2" id="KW-1185">Reference proteome</keyword>
<dbReference type="RefSeq" id="WP_222578168.1">
    <property type="nucleotide sequence ID" value="NZ_JAHVHU010000002.1"/>
</dbReference>
<dbReference type="Gene3D" id="3.20.20.190">
    <property type="entry name" value="Phosphatidylinositol (PI) phosphodiesterase"/>
    <property type="match status" value="1"/>
</dbReference>
<gene>
    <name evidence="1" type="ORF">KUV50_00760</name>
</gene>
<comment type="caution">
    <text evidence="1">The sequence shown here is derived from an EMBL/GenBank/DDBJ whole genome shotgun (WGS) entry which is preliminary data.</text>
</comment>
<dbReference type="InterPro" id="IPR017946">
    <property type="entry name" value="PLC-like_Pdiesterase_TIM-brl"/>
</dbReference>
<protein>
    <recommendedName>
        <fullName evidence="3">Glycerophosphoryl diester phosphodiesterase</fullName>
    </recommendedName>
</protein>
<dbReference type="SUPFAM" id="SSF51695">
    <property type="entry name" value="PLC-like phosphodiesterases"/>
    <property type="match status" value="1"/>
</dbReference>
<evidence type="ECO:0008006" key="3">
    <source>
        <dbReference type="Google" id="ProtNLM"/>
    </source>
</evidence>
<dbReference type="EMBL" id="JAHVHU010000002">
    <property type="protein sequence ID" value="MBY5956644.1"/>
    <property type="molecule type" value="Genomic_DNA"/>
</dbReference>
<evidence type="ECO:0000313" key="2">
    <source>
        <dbReference type="Proteomes" id="UP000753961"/>
    </source>
</evidence>
<dbReference type="Proteomes" id="UP000753961">
    <property type="component" value="Unassembled WGS sequence"/>
</dbReference>
<accession>A0A953HKD1</accession>
<evidence type="ECO:0000313" key="1">
    <source>
        <dbReference type="EMBL" id="MBY5956644.1"/>
    </source>
</evidence>